<feature type="compositionally biased region" description="Acidic residues" evidence="1">
    <location>
        <begin position="126"/>
        <end position="138"/>
    </location>
</feature>
<name>A0A0D9PCT7_METAN</name>
<dbReference type="Proteomes" id="UP000054544">
    <property type="component" value="Unassembled WGS sequence"/>
</dbReference>
<evidence type="ECO:0000313" key="3">
    <source>
        <dbReference type="Proteomes" id="UP000054544"/>
    </source>
</evidence>
<evidence type="ECO:0000256" key="1">
    <source>
        <dbReference type="SAM" id="MobiDB-lite"/>
    </source>
</evidence>
<dbReference type="AlphaFoldDB" id="A0A0D9PCT7"/>
<feature type="compositionally biased region" description="Low complexity" evidence="1">
    <location>
        <begin position="24"/>
        <end position="38"/>
    </location>
</feature>
<feature type="region of interest" description="Disordered" evidence="1">
    <location>
        <begin position="1"/>
        <end position="60"/>
    </location>
</feature>
<accession>A0A0D9PCT7</accession>
<feature type="region of interest" description="Disordered" evidence="1">
    <location>
        <begin position="126"/>
        <end position="182"/>
    </location>
</feature>
<dbReference type="STRING" id="1291518.A0A0D9PCT7"/>
<keyword evidence="3" id="KW-1185">Reference proteome</keyword>
<gene>
    <name evidence="2" type="ORF">H634G_00427</name>
</gene>
<reference evidence="3" key="1">
    <citation type="journal article" date="2014" name="BMC Genomics">
        <title>The genome sequence of the biocontrol fungus Metarhizium anisopliae and comparative genomics of Metarhizium species.</title>
        <authorList>
            <person name="Pattemore J.A."/>
            <person name="Hane J.K."/>
            <person name="Williams A.H."/>
            <person name="Wilson B.A."/>
            <person name="Stodart B.J."/>
            <person name="Ash G.J."/>
        </authorList>
    </citation>
    <scope>NUCLEOTIDE SEQUENCE [LARGE SCALE GENOMIC DNA]</scope>
    <source>
        <strain evidence="3">BRIP 53293</strain>
    </source>
</reference>
<proteinExistence type="predicted"/>
<dbReference type="OrthoDB" id="4925544at2759"/>
<dbReference type="EMBL" id="KE384719">
    <property type="protein sequence ID" value="KJK84064.1"/>
    <property type="molecule type" value="Genomic_DNA"/>
</dbReference>
<evidence type="ECO:0000313" key="2">
    <source>
        <dbReference type="EMBL" id="KJK84064.1"/>
    </source>
</evidence>
<protein>
    <submittedName>
        <fullName evidence="2">Uncharacterized protein</fullName>
    </submittedName>
</protein>
<organism evidence="2 3">
    <name type="scientific">Metarhizium anisopliae BRIP 53293</name>
    <dbReference type="NCBI Taxonomy" id="1291518"/>
    <lineage>
        <taxon>Eukaryota</taxon>
        <taxon>Fungi</taxon>
        <taxon>Dikarya</taxon>
        <taxon>Ascomycota</taxon>
        <taxon>Pezizomycotina</taxon>
        <taxon>Sordariomycetes</taxon>
        <taxon>Hypocreomycetidae</taxon>
        <taxon>Hypocreales</taxon>
        <taxon>Clavicipitaceae</taxon>
        <taxon>Metarhizium</taxon>
    </lineage>
</organism>
<sequence>MEELPTTPASTPPPANRRDIQQNRLTPTRPRSPLPGLSNSEPFLRFPRPQGNKRLANWISTSNPDIMRAATPTEDSGMAESTFELISSTDVESHDENYTESISESVGSLDFHRPDDVQSLAGTEQTFDDESLADEEVETSPQSAEHEAGTELINDETVVAQHASDASESDEEARSRCSLSYTQQSLKTPSILTPEASKIIERPPENTNNKFYTPPVRFRHWMDIAREGMFRTWEYATDATSAVLPGLLFGVVFSLLISTLYPSTVEFMKPAETVVTSTVTATTTPLVIYTKQSTSTATVAQQTTSTKGMGLIAIKEEASDEWLFGLKRPDVQFSPLGHGAVVVHIASYVQKTWLKKKNCVSITATRDGEAVEVEFYPSKDGFLVKFPKKEAFGVVKLLVEATCRPTVTKAVKVHFGKGIMEEAYERTMNLAHDISELVPVAAQEAERCIVGAKKSFGAVSDTVASRVVTVSDTLIGRLKASSARMERLLSELPSSSIEYAREVVDGVPQTLESMYKQASEAMGSHNNIKLDIQDGILDAELYFLRTRISAKMWWLKVTRQTAEHDEYGKKAQDFMAKRRCEGRNKIRGLLRDDGKDHGFCGRTKRSWCKRHSRKGRDGTFIFTR</sequence>